<dbReference type="InterPro" id="IPR051264">
    <property type="entry name" value="FAD-oxidored/transferase_4"/>
</dbReference>
<evidence type="ECO:0000313" key="8">
    <source>
        <dbReference type="EMBL" id="AQS88951.1"/>
    </source>
</evidence>
<protein>
    <recommendedName>
        <fullName evidence="5">Quinone-dependent D-lactate dehydrogenase</fullName>
        <ecNumber evidence="5">1.1.5.12</ecNumber>
    </recommendedName>
    <alternativeName>
        <fullName evidence="5">D-lactate dehydrogenase</fullName>
        <shortName evidence="5">D-LDH</shortName>
    </alternativeName>
</protein>
<feature type="binding site" evidence="5 7">
    <location>
        <begin position="83"/>
        <end position="87"/>
    </location>
    <ligand>
        <name>FAD</name>
        <dbReference type="ChEBI" id="CHEBI:57692"/>
    </ligand>
</feature>
<dbReference type="InterPro" id="IPR015409">
    <property type="entry name" value="Lactate_DH_C"/>
</dbReference>
<dbReference type="NCBIfam" id="NF008387">
    <property type="entry name" value="PRK11183.1"/>
    <property type="match status" value="1"/>
</dbReference>
<dbReference type="GO" id="GO:0102029">
    <property type="term" value="F:D-lactate dehydrogenase (quinone) activity"/>
    <property type="evidence" value="ECO:0007669"/>
    <property type="project" value="UniProtKB-EC"/>
</dbReference>
<evidence type="ECO:0000256" key="2">
    <source>
        <dbReference type="ARBA" id="ARBA00022630"/>
    </source>
</evidence>
<feature type="binding site" evidence="5 7">
    <location>
        <begin position="91"/>
        <end position="92"/>
    </location>
    <ligand>
        <name>FAD</name>
        <dbReference type="ChEBI" id="CHEBI:57692"/>
    </ligand>
</feature>
<dbReference type="AlphaFoldDB" id="A0A1U9KT06"/>
<reference evidence="8 9" key="1">
    <citation type="submission" date="2016-03" db="EMBL/GenBank/DDBJ databases">
        <title>Acetic acid bacteria sequencing.</title>
        <authorList>
            <person name="Brandt J."/>
            <person name="Jakob F."/>
            <person name="Vogel R.F."/>
        </authorList>
    </citation>
    <scope>NUCLEOTIDE SEQUENCE [LARGE SCALE GENOMIC DNA]</scope>
    <source>
        <strain evidence="8 9">NBRC 101099</strain>
    </source>
</reference>
<dbReference type="PROSITE" id="PS51387">
    <property type="entry name" value="FAD_PCMH"/>
    <property type="match status" value="1"/>
</dbReference>
<dbReference type="InterPro" id="IPR016164">
    <property type="entry name" value="FAD-linked_Oxase-like_C"/>
</dbReference>
<dbReference type="HAMAP" id="MF_02092">
    <property type="entry name" value="DLDH_Dld"/>
    <property type="match status" value="1"/>
</dbReference>
<evidence type="ECO:0000256" key="7">
    <source>
        <dbReference type="PIRSR" id="PIRSR000101-1"/>
    </source>
</evidence>
<dbReference type="InterPro" id="IPR036318">
    <property type="entry name" value="FAD-bd_PCMH-like_sf"/>
</dbReference>
<keyword evidence="5 6" id="KW-0874">Quinone</keyword>
<dbReference type="EMBL" id="CP014691">
    <property type="protein sequence ID" value="AQS88951.1"/>
    <property type="molecule type" value="Genomic_DNA"/>
</dbReference>
<dbReference type="InterPro" id="IPR006094">
    <property type="entry name" value="Oxid_FAD_bind_N"/>
</dbReference>
<dbReference type="Gene3D" id="3.30.1370.20">
    <property type="entry name" value="D-lactate dehydrogenase, cap domain, subdomain 2"/>
    <property type="match status" value="1"/>
</dbReference>
<evidence type="ECO:0000256" key="6">
    <source>
        <dbReference type="PIRNR" id="PIRNR000101"/>
    </source>
</evidence>
<dbReference type="PANTHER" id="PTHR43716">
    <property type="entry name" value="D-2-HYDROXYGLUTARATE DEHYDROGENASE, MITOCHONDRIAL"/>
    <property type="match status" value="1"/>
</dbReference>
<comment type="function">
    <text evidence="5 6">Catalyzes the oxidation of D-lactate to pyruvate.</text>
</comment>
<dbReference type="InterPro" id="IPR016172">
    <property type="entry name" value="D-lactate_DH_C-sub1"/>
</dbReference>
<feature type="binding site" evidence="7">
    <location>
        <position position="263"/>
    </location>
    <ligand>
        <name>FAD</name>
        <dbReference type="ChEBI" id="CHEBI:57692"/>
    </ligand>
</feature>
<accession>A0A1U9KT06</accession>
<gene>
    <name evidence="5" type="primary">dld</name>
    <name evidence="8" type="ORF">A0U93_14650</name>
</gene>
<keyword evidence="4 5" id="KW-0560">Oxidoreductase</keyword>
<feature type="binding site" evidence="5 7">
    <location>
        <position position="268"/>
    </location>
    <ligand>
        <name>FAD</name>
        <dbReference type="ChEBI" id="CHEBI:57692"/>
    </ligand>
</feature>
<dbReference type="InterPro" id="IPR016169">
    <property type="entry name" value="FAD-bd_PCMH_sub2"/>
</dbReference>
<evidence type="ECO:0000256" key="4">
    <source>
        <dbReference type="ARBA" id="ARBA00023002"/>
    </source>
</evidence>
<dbReference type="GO" id="GO:0048038">
    <property type="term" value="F:quinone binding"/>
    <property type="evidence" value="ECO:0007669"/>
    <property type="project" value="UniProtKB-KW"/>
</dbReference>
<evidence type="ECO:0000256" key="1">
    <source>
        <dbReference type="ARBA" id="ARBA00001974"/>
    </source>
</evidence>
<keyword evidence="5" id="KW-0997">Cell inner membrane</keyword>
<dbReference type="OrthoDB" id="9772552at2"/>
<dbReference type="PIRSF" id="PIRSF000101">
    <property type="entry name" value="D-lactate_dh"/>
    <property type="match status" value="1"/>
</dbReference>
<keyword evidence="3 5" id="KW-0274">FAD</keyword>
<name>A0A1U9KT06_9PROT</name>
<dbReference type="Gene3D" id="3.30.70.610">
    <property type="entry name" value="D-lactate dehydrogenase, cap domain, subdomain 1"/>
    <property type="match status" value="2"/>
</dbReference>
<comment type="cofactor">
    <cofactor evidence="1 5 6 7">
        <name>FAD</name>
        <dbReference type="ChEBI" id="CHEBI:57692"/>
    </cofactor>
</comment>
<evidence type="ECO:0000256" key="5">
    <source>
        <dbReference type="HAMAP-Rule" id="MF_02092"/>
    </source>
</evidence>
<dbReference type="RefSeq" id="WP_077808007.1">
    <property type="nucleotide sequence ID" value="NZ_BJXS01000001.1"/>
</dbReference>
<dbReference type="Proteomes" id="UP000188604">
    <property type="component" value="Chromosome"/>
</dbReference>
<dbReference type="SUPFAM" id="SSF55103">
    <property type="entry name" value="FAD-linked oxidases, C-terminal domain"/>
    <property type="match status" value="1"/>
</dbReference>
<feature type="binding site" evidence="5 7">
    <location>
        <position position="150"/>
    </location>
    <ligand>
        <name>FAD</name>
        <dbReference type="ChEBI" id="CHEBI:57692"/>
    </ligand>
</feature>
<comment type="similarity">
    <text evidence="5">Belongs to the quinone-dependent D-lactate dehydrogenase family.</text>
</comment>
<keyword evidence="2 5" id="KW-0285">Flavoprotein</keyword>
<dbReference type="InterPro" id="IPR016166">
    <property type="entry name" value="FAD-bd_PCMH"/>
</dbReference>
<proteinExistence type="inferred from homology"/>
<dbReference type="GO" id="GO:0071949">
    <property type="term" value="F:FAD binding"/>
    <property type="evidence" value="ECO:0007669"/>
    <property type="project" value="InterPro"/>
</dbReference>
<dbReference type="EC" id="1.1.5.12" evidence="5"/>
<evidence type="ECO:0000313" key="9">
    <source>
        <dbReference type="Proteomes" id="UP000188604"/>
    </source>
</evidence>
<evidence type="ECO:0000256" key="3">
    <source>
        <dbReference type="ARBA" id="ARBA00022827"/>
    </source>
</evidence>
<dbReference type="InterPro" id="IPR016173">
    <property type="entry name" value="D-lactate_DH_C-sub2"/>
</dbReference>
<feature type="binding site" evidence="5 7">
    <location>
        <position position="157"/>
    </location>
    <ligand>
        <name>FAD</name>
        <dbReference type="ChEBI" id="CHEBI:57692"/>
    </ligand>
</feature>
<dbReference type="PANTHER" id="PTHR43716:SF1">
    <property type="entry name" value="D-2-HYDROXYGLUTARATE DEHYDROGENASE, MITOCHONDRIAL"/>
    <property type="match status" value="1"/>
</dbReference>
<dbReference type="Gene3D" id="3.30.465.10">
    <property type="match status" value="1"/>
</dbReference>
<dbReference type="Pfam" id="PF09330">
    <property type="entry name" value="Lact-deh-memb"/>
    <property type="match status" value="1"/>
</dbReference>
<comment type="subcellular location">
    <subcellularLocation>
        <location evidence="5">Cell inner membrane</location>
        <topology evidence="5">Peripheral membrane protein</topology>
        <orientation evidence="5">Cytoplasmic side</orientation>
    </subcellularLocation>
</comment>
<dbReference type="GO" id="GO:0055085">
    <property type="term" value="P:transmembrane transport"/>
    <property type="evidence" value="ECO:0007669"/>
    <property type="project" value="InterPro"/>
</dbReference>
<dbReference type="GO" id="GO:0004458">
    <property type="term" value="F:D-lactate dehydrogenase (cytochrome) activity"/>
    <property type="evidence" value="ECO:0007669"/>
    <property type="project" value="UniProtKB-UniRule"/>
</dbReference>
<keyword evidence="5" id="KW-0472">Membrane</keyword>
<dbReference type="GO" id="GO:0022904">
    <property type="term" value="P:respiratory electron transport chain"/>
    <property type="evidence" value="ECO:0007669"/>
    <property type="project" value="InterPro"/>
</dbReference>
<dbReference type="STRING" id="320497.A0U93_14650"/>
<dbReference type="KEGG" id="nch:A0U93_14650"/>
<dbReference type="Gene3D" id="3.30.43.10">
    <property type="entry name" value="Uridine Diphospho-n-acetylenolpyruvylglucosamine Reductase, domain 2"/>
    <property type="match status" value="1"/>
</dbReference>
<keyword evidence="9" id="KW-1185">Reference proteome</keyword>
<dbReference type="Pfam" id="PF01565">
    <property type="entry name" value="FAD_binding_4"/>
    <property type="match status" value="1"/>
</dbReference>
<dbReference type="GO" id="GO:0006089">
    <property type="term" value="P:lactate metabolic process"/>
    <property type="evidence" value="ECO:0007669"/>
    <property type="project" value="UniProtKB-UniRule"/>
</dbReference>
<comment type="catalytic activity">
    <reaction evidence="5 6">
        <text>(R)-lactate + a quinone = a quinol + pyruvate</text>
        <dbReference type="Rhea" id="RHEA:51468"/>
        <dbReference type="ChEBI" id="CHEBI:15361"/>
        <dbReference type="ChEBI" id="CHEBI:16004"/>
        <dbReference type="ChEBI" id="CHEBI:24646"/>
        <dbReference type="ChEBI" id="CHEBI:132124"/>
        <dbReference type="EC" id="1.1.5.12"/>
    </reaction>
</comment>
<dbReference type="GO" id="GO:0031234">
    <property type="term" value="C:extrinsic component of cytoplasmic side of plasma membrane"/>
    <property type="evidence" value="ECO:0007669"/>
    <property type="project" value="UniProtKB-UniRule"/>
</dbReference>
<organism evidence="8 9">
    <name type="scientific">Neoasaia chiangmaiensis</name>
    <dbReference type="NCBI Taxonomy" id="320497"/>
    <lineage>
        <taxon>Bacteria</taxon>
        <taxon>Pseudomonadati</taxon>
        <taxon>Pseudomonadota</taxon>
        <taxon>Alphaproteobacteria</taxon>
        <taxon>Acetobacterales</taxon>
        <taxon>Acetobacteraceae</taxon>
        <taxon>Neoasaia</taxon>
    </lineage>
</organism>
<dbReference type="InterPro" id="IPR012256">
    <property type="entry name" value="D_lactate_DH"/>
</dbReference>
<dbReference type="InterPro" id="IPR016167">
    <property type="entry name" value="FAD-bd_PCMH_sub1"/>
</dbReference>
<feature type="binding site" evidence="5 7">
    <location>
        <position position="167"/>
    </location>
    <ligand>
        <name>FAD</name>
        <dbReference type="ChEBI" id="CHEBI:57692"/>
    </ligand>
</feature>
<dbReference type="SUPFAM" id="SSF56176">
    <property type="entry name" value="FAD-binding/transporter-associated domain-like"/>
    <property type="match status" value="1"/>
</dbReference>
<keyword evidence="5" id="KW-1003">Cell membrane</keyword>
<sequence length="585" mass="65420">MKHTQRSDRGEPGIGSLDFIADLRKIVGRRHVLTRPASTYRYRRGYRFGAGAVQAVVRPGSLVELWRVAQACTRAGKIVIMQAANTGLTGGSTPDGNDYDRDIVLIGTLRLSGIHLIDQGRQVVCLPGATLNVLETLLSRIGREPHSVIGSSCIGASVLGGISNNSGGALIQRGPAFTEMALFGRVGIDGRLQLVNHLGIELGEEPELVLSRVEKGEFTAQDVRAAGKGHDADYARRIRDVDADTPARFNADAARWFEAAGCAGKLIVFAVRLDTFEKQKDPAVFYIGTNETDELERIRRDILTTFDELPIAGEYIHREAFDIAETYGKDTFAMIRYFGTRRLPLFFALKARFDIIAQRVPFLPAHLSDRLLQAASRLLPQQVPSRLRQYRDRFEHHLMLKVSSNMRSSAEQYLKEFFTHNSGDFFQCSNDEGARAFLHRFAAAGAAVRYRAVHSDTVEDIVALDIALRRNDRAWFEKLPAEIENKITLKLYYGHFFCHVMHQDYAVRKGYDAMAVEHEMLPLLDQRGARYPAEHNVGHLYEAPSAMLAHYRELDPCNCFNPGIGKATKKRNWVAESVEGCDASR</sequence>